<evidence type="ECO:0000313" key="5">
    <source>
        <dbReference type="EMBL" id="KCZ95942.1"/>
    </source>
</evidence>
<keyword evidence="3" id="KW-0804">Transcription</keyword>
<evidence type="ECO:0000256" key="3">
    <source>
        <dbReference type="ARBA" id="ARBA00023163"/>
    </source>
</evidence>
<dbReference type="PANTHER" id="PTHR44846">
    <property type="entry name" value="MANNOSYL-D-GLYCERATE TRANSPORT/METABOLISM SYSTEM REPRESSOR MNGR-RELATED"/>
    <property type="match status" value="1"/>
</dbReference>
<keyword evidence="1" id="KW-0805">Transcription regulation</keyword>
<gene>
    <name evidence="5" type="ORF">HHI_04187</name>
</gene>
<dbReference type="InterPro" id="IPR011663">
    <property type="entry name" value="UTRA"/>
</dbReference>
<evidence type="ECO:0000256" key="2">
    <source>
        <dbReference type="ARBA" id="ARBA00023125"/>
    </source>
</evidence>
<keyword evidence="2" id="KW-0238">DNA-binding</keyword>
<dbReference type="OrthoDB" id="9808698at2"/>
<dbReference type="PROSITE" id="PS50949">
    <property type="entry name" value="HTH_GNTR"/>
    <property type="match status" value="1"/>
</dbReference>
<proteinExistence type="predicted"/>
<dbReference type="AlphaFoldDB" id="A0A059FZP4"/>
<dbReference type="RefSeq" id="WP_011646123.1">
    <property type="nucleotide sequence ID" value="NZ_ARYI01000002.1"/>
</dbReference>
<evidence type="ECO:0000259" key="4">
    <source>
        <dbReference type="PROSITE" id="PS50949"/>
    </source>
</evidence>
<dbReference type="PRINTS" id="PR00035">
    <property type="entry name" value="HTHGNTR"/>
</dbReference>
<dbReference type="SUPFAM" id="SSF64288">
    <property type="entry name" value="Chorismate lyase-like"/>
    <property type="match status" value="1"/>
</dbReference>
<evidence type="ECO:0000313" key="6">
    <source>
        <dbReference type="Proteomes" id="UP000025061"/>
    </source>
</evidence>
<dbReference type="Pfam" id="PF07702">
    <property type="entry name" value="UTRA"/>
    <property type="match status" value="1"/>
</dbReference>
<dbReference type="CDD" id="cd07377">
    <property type="entry name" value="WHTH_GntR"/>
    <property type="match status" value="1"/>
</dbReference>
<name>A0A059FZP4_9PROT</name>
<dbReference type="PATRIC" id="fig|1280951.3.peg.854"/>
<dbReference type="SMART" id="SM00345">
    <property type="entry name" value="HTH_GNTR"/>
    <property type="match status" value="1"/>
</dbReference>
<comment type="caution">
    <text evidence="5">The sequence shown here is derived from an EMBL/GenBank/DDBJ whole genome shotgun (WGS) entry which is preliminary data.</text>
</comment>
<dbReference type="EMBL" id="ARYI01000002">
    <property type="protein sequence ID" value="KCZ95942.1"/>
    <property type="molecule type" value="Genomic_DNA"/>
</dbReference>
<dbReference type="Gene3D" id="3.40.1410.10">
    <property type="entry name" value="Chorismate lyase-like"/>
    <property type="match status" value="1"/>
</dbReference>
<dbReference type="Gene3D" id="1.10.10.10">
    <property type="entry name" value="Winged helix-like DNA-binding domain superfamily/Winged helix DNA-binding domain"/>
    <property type="match status" value="1"/>
</dbReference>
<dbReference type="GO" id="GO:0003677">
    <property type="term" value="F:DNA binding"/>
    <property type="evidence" value="ECO:0007669"/>
    <property type="project" value="UniProtKB-KW"/>
</dbReference>
<accession>A0A059FZP4</accession>
<dbReference type="Proteomes" id="UP000025061">
    <property type="component" value="Unassembled WGS sequence"/>
</dbReference>
<dbReference type="Pfam" id="PF00392">
    <property type="entry name" value="GntR"/>
    <property type="match status" value="1"/>
</dbReference>
<dbReference type="GO" id="GO:0003700">
    <property type="term" value="F:DNA-binding transcription factor activity"/>
    <property type="evidence" value="ECO:0007669"/>
    <property type="project" value="InterPro"/>
</dbReference>
<dbReference type="GO" id="GO:0045892">
    <property type="term" value="P:negative regulation of DNA-templated transcription"/>
    <property type="evidence" value="ECO:0007669"/>
    <property type="project" value="TreeGrafter"/>
</dbReference>
<dbReference type="SMART" id="SM00866">
    <property type="entry name" value="UTRA"/>
    <property type="match status" value="1"/>
</dbReference>
<dbReference type="InterPro" id="IPR036388">
    <property type="entry name" value="WH-like_DNA-bd_sf"/>
</dbReference>
<dbReference type="PANTHER" id="PTHR44846:SF17">
    <property type="entry name" value="GNTR-FAMILY TRANSCRIPTIONAL REGULATOR"/>
    <property type="match status" value="1"/>
</dbReference>
<dbReference type="InterPro" id="IPR036390">
    <property type="entry name" value="WH_DNA-bd_sf"/>
</dbReference>
<sequence length="234" mass="25548">MQPRYRQIADELRLLIASGKLKPGDALPTEMEMCEEKDISRHTAREALRILTEDGLIARRRGVGTVVTTPPTPAFAQPIGDFESILQYARDAVFIPERTRPASPAELKRMGVDGPYMAYLGLRRASGEAPLAVTTILVLNHLAPALEDVAELNGSISEWIEGEHGAAVANVVQRMEAVALGKTDAARLGVPSGSPALRTLRRYIDTAGRAILVSESLHPAGRFAYEMKLTRQRK</sequence>
<protein>
    <submittedName>
        <fullName evidence="5">GntR family transcriptional regulator</fullName>
    </submittedName>
</protein>
<dbReference type="InterPro" id="IPR050679">
    <property type="entry name" value="Bact_HTH_transcr_reg"/>
</dbReference>
<feature type="domain" description="HTH gntR-type" evidence="4">
    <location>
        <begin position="2"/>
        <end position="70"/>
    </location>
</feature>
<keyword evidence="6" id="KW-1185">Reference proteome</keyword>
<organism evidence="5 6">
    <name type="scientific">Hyphomonas hirschiana VP5</name>
    <dbReference type="NCBI Taxonomy" id="1280951"/>
    <lineage>
        <taxon>Bacteria</taxon>
        <taxon>Pseudomonadati</taxon>
        <taxon>Pseudomonadota</taxon>
        <taxon>Alphaproteobacteria</taxon>
        <taxon>Hyphomonadales</taxon>
        <taxon>Hyphomonadaceae</taxon>
        <taxon>Hyphomonas</taxon>
    </lineage>
</organism>
<evidence type="ECO:0000256" key="1">
    <source>
        <dbReference type="ARBA" id="ARBA00023015"/>
    </source>
</evidence>
<dbReference type="InterPro" id="IPR028978">
    <property type="entry name" value="Chorismate_lyase_/UTRA_dom_sf"/>
</dbReference>
<reference evidence="5 6" key="1">
    <citation type="submission" date="2013-04" db="EMBL/GenBank/DDBJ databases">
        <title>Hyphomonas hirschiana VP5 Genome Sequencing.</title>
        <authorList>
            <person name="Lai Q."/>
            <person name="Shao Z."/>
        </authorList>
    </citation>
    <scope>NUCLEOTIDE SEQUENCE [LARGE SCALE GENOMIC DNA]</scope>
    <source>
        <strain evidence="5 6">VP5</strain>
    </source>
</reference>
<dbReference type="SUPFAM" id="SSF46785">
    <property type="entry name" value="Winged helix' DNA-binding domain"/>
    <property type="match status" value="1"/>
</dbReference>
<dbReference type="InterPro" id="IPR000524">
    <property type="entry name" value="Tscrpt_reg_HTH_GntR"/>
</dbReference>